<proteinExistence type="predicted"/>
<feature type="region of interest" description="Disordered" evidence="1">
    <location>
        <begin position="229"/>
        <end position="261"/>
    </location>
</feature>
<gene>
    <name evidence="2" type="ORF">PXEA_LOCUS35805</name>
</gene>
<feature type="compositionally biased region" description="Low complexity" evidence="1">
    <location>
        <begin position="232"/>
        <end position="245"/>
    </location>
</feature>
<name>A0A448XQF6_9PLAT</name>
<evidence type="ECO:0000256" key="1">
    <source>
        <dbReference type="SAM" id="MobiDB-lite"/>
    </source>
</evidence>
<accession>A0A448XQF6</accession>
<reference evidence="2" key="1">
    <citation type="submission" date="2018-11" db="EMBL/GenBank/DDBJ databases">
        <authorList>
            <consortium name="Pathogen Informatics"/>
        </authorList>
    </citation>
    <scope>NUCLEOTIDE SEQUENCE</scope>
</reference>
<organism evidence="2 3">
    <name type="scientific">Protopolystoma xenopodis</name>
    <dbReference type="NCBI Taxonomy" id="117903"/>
    <lineage>
        <taxon>Eukaryota</taxon>
        <taxon>Metazoa</taxon>
        <taxon>Spiralia</taxon>
        <taxon>Lophotrochozoa</taxon>
        <taxon>Platyhelminthes</taxon>
        <taxon>Monogenea</taxon>
        <taxon>Polyopisthocotylea</taxon>
        <taxon>Polystomatidea</taxon>
        <taxon>Polystomatidae</taxon>
        <taxon>Protopolystoma</taxon>
    </lineage>
</organism>
<sequence>MQKSPPLWEALVDEMGIGLQDAGWPVGGSKDRRALPSRQPDGQVVADGLLQVLVTQQKSLQLGLARKRDANSAAIAAAAASIYLFIRQPVGGSKDRRAPPSRKPDGRVIVHGLRRVLVMRQKILKLGLVLGVFYTLLSLHRQLVHGHPRRVSGMRSVQQLLLLLHPFIHQQVGPGMADGRSPFRLGALLVHQLQTLNKDKSASLGSLIRRNGPRAPERRWARLWLQGQKGLTQSTTRRTGSSRRPFPSPGDAAEERTARTG</sequence>
<comment type="caution">
    <text evidence="2">The sequence shown here is derived from an EMBL/GenBank/DDBJ whole genome shotgun (WGS) entry which is preliminary data.</text>
</comment>
<evidence type="ECO:0000313" key="3">
    <source>
        <dbReference type="Proteomes" id="UP000784294"/>
    </source>
</evidence>
<dbReference type="Proteomes" id="UP000784294">
    <property type="component" value="Unassembled WGS sequence"/>
</dbReference>
<keyword evidence="3" id="KW-1185">Reference proteome</keyword>
<evidence type="ECO:0000313" key="2">
    <source>
        <dbReference type="EMBL" id="VEL42365.1"/>
    </source>
</evidence>
<dbReference type="AlphaFoldDB" id="A0A448XQF6"/>
<protein>
    <submittedName>
        <fullName evidence="2">Uncharacterized protein</fullName>
    </submittedName>
</protein>
<dbReference type="EMBL" id="CAAALY010274058">
    <property type="protein sequence ID" value="VEL42365.1"/>
    <property type="molecule type" value="Genomic_DNA"/>
</dbReference>